<protein>
    <submittedName>
        <fullName evidence="1">Uncharacterized protein</fullName>
    </submittedName>
</protein>
<dbReference type="RefSeq" id="WP_208259322.1">
    <property type="nucleotide sequence ID" value="NZ_JAGEOJ010000013.1"/>
</dbReference>
<sequence>MSDWPKIYDEAARAEQLFAPPAELVPLGVGAFGEAWTARNHSPTLLKVLNKFAAEEARTFLKDLGDRAAPEALCTAWARLRLIYERLLTAHGFLPGSIADVLADAEANVNRIAGKPPKQ</sequence>
<accession>A0A939PF07</accession>
<comment type="caution">
    <text evidence="1">The sequence shown here is derived from an EMBL/GenBank/DDBJ whole genome shotgun (WGS) entry which is preliminary data.</text>
</comment>
<reference evidence="1" key="1">
    <citation type="submission" date="2021-03" db="EMBL/GenBank/DDBJ databases">
        <authorList>
            <person name="Kanchanasin P."/>
            <person name="Saeng-In P."/>
            <person name="Phongsopitanun W."/>
            <person name="Yuki M."/>
            <person name="Kudo T."/>
            <person name="Ohkuma M."/>
            <person name="Tanasupawat S."/>
        </authorList>
    </citation>
    <scope>NUCLEOTIDE SEQUENCE</scope>
    <source>
        <strain evidence="1">GKU 128</strain>
    </source>
</reference>
<evidence type="ECO:0000313" key="1">
    <source>
        <dbReference type="EMBL" id="MBO2451421.1"/>
    </source>
</evidence>
<evidence type="ECO:0000313" key="2">
    <source>
        <dbReference type="Proteomes" id="UP000669179"/>
    </source>
</evidence>
<dbReference type="AlphaFoldDB" id="A0A939PF07"/>
<gene>
    <name evidence="1" type="ORF">J4573_30325</name>
</gene>
<dbReference type="Proteomes" id="UP000669179">
    <property type="component" value="Unassembled WGS sequence"/>
</dbReference>
<name>A0A939PF07_9ACTN</name>
<keyword evidence="2" id="KW-1185">Reference proteome</keyword>
<proteinExistence type="predicted"/>
<organism evidence="1 2">
    <name type="scientific">Actinomadura barringtoniae</name>
    <dbReference type="NCBI Taxonomy" id="1427535"/>
    <lineage>
        <taxon>Bacteria</taxon>
        <taxon>Bacillati</taxon>
        <taxon>Actinomycetota</taxon>
        <taxon>Actinomycetes</taxon>
        <taxon>Streptosporangiales</taxon>
        <taxon>Thermomonosporaceae</taxon>
        <taxon>Actinomadura</taxon>
    </lineage>
</organism>
<dbReference type="EMBL" id="JAGEOJ010000013">
    <property type="protein sequence ID" value="MBO2451421.1"/>
    <property type="molecule type" value="Genomic_DNA"/>
</dbReference>